<sequence length="277" mass="32020">MPRPPGFNIDPIFLITTPIDIIGERDSGGTGFFFNFEESTYLVTNRHVVSGEDNLTEEGREEIRNSPPEIAYYIRDADDFENPNRVELDLSTAASQWRFSPNGADISVIRIPQRLPDIWDVYEGETLTSYSLALTDRELLNWMRLTNDNVYTLGYPERVFDPQTKFPIRRNALIASPFDRPFNGEEKFLIDSRMDSGTSGSPVLINPGNIEYENREHLRRPNPVPLLIGIHSGNMLLDEFLDREDEDITRNDVESDLNETWRTEQMMETIVYLNREH</sequence>
<protein>
    <submittedName>
        <fullName evidence="1">Serine protease</fullName>
    </submittedName>
</protein>
<organism evidence="1 2">
    <name type="scientific">Natronoglomus mannanivorans</name>
    <dbReference type="NCBI Taxonomy" id="2979990"/>
    <lineage>
        <taxon>Archaea</taxon>
        <taxon>Methanobacteriati</taxon>
        <taxon>Methanobacteriota</taxon>
        <taxon>Stenosarchaea group</taxon>
        <taxon>Halobacteria</taxon>
        <taxon>Halobacteriales</taxon>
        <taxon>Natrialbaceae</taxon>
        <taxon>Natronoglomus</taxon>
    </lineage>
</organism>
<comment type="caution">
    <text evidence="1">The sequence shown here is derived from an EMBL/GenBank/DDBJ whole genome shotgun (WGS) entry which is preliminary data.</text>
</comment>
<reference evidence="1" key="1">
    <citation type="submission" date="2022-09" db="EMBL/GenBank/DDBJ databases">
        <title>Enrichment on poylsaccharides allowed isolation of novel metabolic and taxonomic groups of Haloarchaea.</title>
        <authorList>
            <person name="Sorokin D.Y."/>
            <person name="Elcheninov A.G."/>
            <person name="Khizhniak T.V."/>
            <person name="Kolganova T.V."/>
            <person name="Kublanov I.V."/>
        </authorList>
    </citation>
    <scope>NUCLEOTIDE SEQUENCE</scope>
    <source>
        <strain evidence="1">AArc-xg1-1</strain>
    </source>
</reference>
<dbReference type="RefSeq" id="WP_338001894.1">
    <property type="nucleotide sequence ID" value="NZ_JAOPKA010000001.1"/>
</dbReference>
<dbReference type="GO" id="GO:0006508">
    <property type="term" value="P:proteolysis"/>
    <property type="evidence" value="ECO:0007669"/>
    <property type="project" value="UniProtKB-KW"/>
</dbReference>
<name>A0AAP2YW83_9EURY</name>
<dbReference type="InterPro" id="IPR009003">
    <property type="entry name" value="Peptidase_S1_PA"/>
</dbReference>
<keyword evidence="1" id="KW-0378">Hydrolase</keyword>
<evidence type="ECO:0000313" key="1">
    <source>
        <dbReference type="EMBL" id="MCU4740039.1"/>
    </source>
</evidence>
<dbReference type="GO" id="GO:0008233">
    <property type="term" value="F:peptidase activity"/>
    <property type="evidence" value="ECO:0007669"/>
    <property type="project" value="UniProtKB-KW"/>
</dbReference>
<accession>A0AAP2YW83</accession>
<keyword evidence="1" id="KW-0645">Protease</keyword>
<evidence type="ECO:0000313" key="2">
    <source>
        <dbReference type="Proteomes" id="UP001321018"/>
    </source>
</evidence>
<dbReference type="EMBL" id="JAOPKA010000001">
    <property type="protein sequence ID" value="MCU4740039.1"/>
    <property type="molecule type" value="Genomic_DNA"/>
</dbReference>
<dbReference type="AlphaFoldDB" id="A0AAP2YW83"/>
<gene>
    <name evidence="1" type="ORF">OB960_01305</name>
</gene>
<dbReference type="Proteomes" id="UP001321018">
    <property type="component" value="Unassembled WGS sequence"/>
</dbReference>
<dbReference type="Pfam" id="PF13365">
    <property type="entry name" value="Trypsin_2"/>
    <property type="match status" value="1"/>
</dbReference>
<proteinExistence type="predicted"/>
<dbReference type="SUPFAM" id="SSF50494">
    <property type="entry name" value="Trypsin-like serine proteases"/>
    <property type="match status" value="1"/>
</dbReference>